<dbReference type="PANTHER" id="PTHR31336">
    <property type="entry name" value="LIN37 HOMOLOG"/>
    <property type="match status" value="1"/>
</dbReference>
<keyword evidence="3" id="KW-1185">Reference proteome</keyword>
<comment type="caution">
    <text evidence="2">The sequence shown here is derived from an EMBL/GenBank/DDBJ whole genome shotgun (WGS) entry which is preliminary data.</text>
</comment>
<dbReference type="AlphaFoldDB" id="A0A811LRJ3"/>
<dbReference type="PANTHER" id="PTHR31336:SF3">
    <property type="entry name" value="PROTEIN LIN-37 HOMOLOG"/>
    <property type="match status" value="1"/>
</dbReference>
<protein>
    <submittedName>
        <fullName evidence="2">Uncharacterized protein</fullName>
    </submittedName>
</protein>
<dbReference type="Pfam" id="PF15306">
    <property type="entry name" value="LIN37"/>
    <property type="match status" value="1"/>
</dbReference>
<dbReference type="Proteomes" id="UP000783686">
    <property type="component" value="Unassembled WGS sequence"/>
</dbReference>
<evidence type="ECO:0000256" key="1">
    <source>
        <dbReference type="SAM" id="MobiDB-lite"/>
    </source>
</evidence>
<accession>A0A811LRJ3</accession>
<gene>
    <name evidence="2" type="ORF">BOKJ2_LOCUS14057</name>
</gene>
<dbReference type="GO" id="GO:0017053">
    <property type="term" value="C:transcription repressor complex"/>
    <property type="evidence" value="ECO:0007669"/>
    <property type="project" value="InterPro"/>
</dbReference>
<feature type="region of interest" description="Disordered" evidence="1">
    <location>
        <begin position="40"/>
        <end position="80"/>
    </location>
</feature>
<evidence type="ECO:0000313" key="3">
    <source>
        <dbReference type="Proteomes" id="UP000614601"/>
    </source>
</evidence>
<proteinExistence type="predicted"/>
<dbReference type="GO" id="GO:0031523">
    <property type="term" value="C:Myb complex"/>
    <property type="evidence" value="ECO:0007669"/>
    <property type="project" value="TreeGrafter"/>
</dbReference>
<dbReference type="OrthoDB" id="9993532at2759"/>
<reference evidence="2" key="1">
    <citation type="submission" date="2020-09" db="EMBL/GenBank/DDBJ databases">
        <authorList>
            <person name="Kikuchi T."/>
        </authorList>
    </citation>
    <scope>NUCLEOTIDE SEQUENCE</scope>
    <source>
        <strain evidence="2">SH1</strain>
    </source>
</reference>
<name>A0A811LRJ3_9BILA</name>
<dbReference type="EMBL" id="CAJFCW020000006">
    <property type="protein sequence ID" value="CAG9127670.1"/>
    <property type="molecule type" value="Genomic_DNA"/>
</dbReference>
<organism evidence="2 3">
    <name type="scientific">Bursaphelenchus okinawaensis</name>
    <dbReference type="NCBI Taxonomy" id="465554"/>
    <lineage>
        <taxon>Eukaryota</taxon>
        <taxon>Metazoa</taxon>
        <taxon>Ecdysozoa</taxon>
        <taxon>Nematoda</taxon>
        <taxon>Chromadorea</taxon>
        <taxon>Rhabditida</taxon>
        <taxon>Tylenchina</taxon>
        <taxon>Tylenchomorpha</taxon>
        <taxon>Aphelenchoidea</taxon>
        <taxon>Aphelenchoididae</taxon>
        <taxon>Bursaphelenchus</taxon>
    </lineage>
</organism>
<feature type="compositionally biased region" description="Basic and acidic residues" evidence="1">
    <location>
        <begin position="51"/>
        <end position="69"/>
    </location>
</feature>
<sequence length="228" mass="26467">MEGYFLPRSPTKRVQDIENIKVPGSPDMKHARSRLDHLLTGIRTGESQQTVREESVAPRESEFVDETKKGPGRPRRPRQDNGMVFELRGKSFMMEDNDTEDTVYEMCRRWIYGKHDDSVKIENDPPVEPFHEVTSLDLMATKPIYFMPGPDEEAVELPPVPENLPVNVQSHEVPDDEHGLAMVMADHIKHWKNVRRCFNEHNEARKARHRRSVDLLRTVYNIAQQTQT</sequence>
<dbReference type="GO" id="GO:0000122">
    <property type="term" value="P:negative regulation of transcription by RNA polymerase II"/>
    <property type="evidence" value="ECO:0007669"/>
    <property type="project" value="TreeGrafter"/>
</dbReference>
<evidence type="ECO:0000313" key="2">
    <source>
        <dbReference type="EMBL" id="CAD5230281.1"/>
    </source>
</evidence>
<dbReference type="InterPro" id="IPR028226">
    <property type="entry name" value="LIN37"/>
</dbReference>
<dbReference type="Proteomes" id="UP000614601">
    <property type="component" value="Unassembled WGS sequence"/>
</dbReference>
<dbReference type="EMBL" id="CAJFDH010000006">
    <property type="protein sequence ID" value="CAD5230281.1"/>
    <property type="molecule type" value="Genomic_DNA"/>
</dbReference>